<gene>
    <name evidence="2" type="ORF">BDZ94DRAFT_1265033</name>
</gene>
<keyword evidence="3" id="KW-1185">Reference proteome</keyword>
<dbReference type="EMBL" id="MU150292">
    <property type="protein sequence ID" value="KAF9460911.1"/>
    <property type="molecule type" value="Genomic_DNA"/>
</dbReference>
<feature type="compositionally biased region" description="Basic and acidic residues" evidence="1">
    <location>
        <begin position="473"/>
        <end position="491"/>
    </location>
</feature>
<evidence type="ECO:0000313" key="2">
    <source>
        <dbReference type="EMBL" id="KAF9460911.1"/>
    </source>
</evidence>
<name>A0A9P6CCQ0_9AGAR</name>
<feature type="compositionally biased region" description="Low complexity" evidence="1">
    <location>
        <begin position="412"/>
        <end position="423"/>
    </location>
</feature>
<feature type="compositionally biased region" description="Polar residues" evidence="1">
    <location>
        <begin position="554"/>
        <end position="563"/>
    </location>
</feature>
<feature type="compositionally biased region" description="Low complexity" evidence="1">
    <location>
        <begin position="18"/>
        <end position="37"/>
    </location>
</feature>
<feature type="region of interest" description="Disordered" evidence="1">
    <location>
        <begin position="1"/>
        <end position="38"/>
    </location>
</feature>
<feature type="compositionally biased region" description="Low complexity" evidence="1">
    <location>
        <begin position="331"/>
        <end position="341"/>
    </location>
</feature>
<protein>
    <submittedName>
        <fullName evidence="2">Uncharacterized protein</fullName>
    </submittedName>
</protein>
<dbReference type="Proteomes" id="UP000807353">
    <property type="component" value="Unassembled WGS sequence"/>
</dbReference>
<dbReference type="AlphaFoldDB" id="A0A9P6CCQ0"/>
<accession>A0A9P6CCQ0</accession>
<dbReference type="OrthoDB" id="3218262at2759"/>
<feature type="region of interest" description="Disordered" evidence="1">
    <location>
        <begin position="473"/>
        <end position="570"/>
    </location>
</feature>
<evidence type="ECO:0000313" key="3">
    <source>
        <dbReference type="Proteomes" id="UP000807353"/>
    </source>
</evidence>
<feature type="region of interest" description="Disordered" evidence="1">
    <location>
        <begin position="237"/>
        <end position="435"/>
    </location>
</feature>
<comment type="caution">
    <text evidence="2">The sequence shown here is derived from an EMBL/GenBank/DDBJ whole genome shotgun (WGS) entry which is preliminary data.</text>
</comment>
<feature type="compositionally biased region" description="Low complexity" evidence="1">
    <location>
        <begin position="492"/>
        <end position="505"/>
    </location>
</feature>
<reference evidence="2" key="1">
    <citation type="submission" date="2020-11" db="EMBL/GenBank/DDBJ databases">
        <authorList>
            <consortium name="DOE Joint Genome Institute"/>
            <person name="Ahrendt S."/>
            <person name="Riley R."/>
            <person name="Andreopoulos W."/>
            <person name="Labutti K."/>
            <person name="Pangilinan J."/>
            <person name="Ruiz-Duenas F.J."/>
            <person name="Barrasa J.M."/>
            <person name="Sanchez-Garcia M."/>
            <person name="Camarero S."/>
            <person name="Miyauchi S."/>
            <person name="Serrano A."/>
            <person name="Linde D."/>
            <person name="Babiker R."/>
            <person name="Drula E."/>
            <person name="Ayuso-Fernandez I."/>
            <person name="Pacheco R."/>
            <person name="Padilla G."/>
            <person name="Ferreira P."/>
            <person name="Barriuso J."/>
            <person name="Kellner H."/>
            <person name="Castanera R."/>
            <person name="Alfaro M."/>
            <person name="Ramirez L."/>
            <person name="Pisabarro A.G."/>
            <person name="Kuo A."/>
            <person name="Tritt A."/>
            <person name="Lipzen A."/>
            <person name="He G."/>
            <person name="Yan M."/>
            <person name="Ng V."/>
            <person name="Cullen D."/>
            <person name="Martin F."/>
            <person name="Rosso M.-N."/>
            <person name="Henrissat B."/>
            <person name="Hibbett D."/>
            <person name="Martinez A.T."/>
            <person name="Grigoriev I.V."/>
        </authorList>
    </citation>
    <scope>NUCLEOTIDE SEQUENCE</scope>
    <source>
        <strain evidence="2">CBS 247.69</strain>
    </source>
</reference>
<organism evidence="2 3">
    <name type="scientific">Collybia nuda</name>
    <dbReference type="NCBI Taxonomy" id="64659"/>
    <lineage>
        <taxon>Eukaryota</taxon>
        <taxon>Fungi</taxon>
        <taxon>Dikarya</taxon>
        <taxon>Basidiomycota</taxon>
        <taxon>Agaricomycotina</taxon>
        <taxon>Agaricomycetes</taxon>
        <taxon>Agaricomycetidae</taxon>
        <taxon>Agaricales</taxon>
        <taxon>Tricholomatineae</taxon>
        <taxon>Clitocybaceae</taxon>
        <taxon>Collybia</taxon>
    </lineage>
</organism>
<sequence length="620" mass="67104">MTNNKSVSKTVHTPIFYTTPQPSASTSSTHSADTPTTYLDNLSRKHVALAQIVEEIPGEDEDPESKERVEILRKQVIGAFELAKGEPADGKWTAVAQLLRLKATRGRSRWLGSSREGRTIVSSTGWINARTESEWSEWERKWIEEDKVKRKVESWKQKLDTHLPPPTVISISDESEGPGYQLSIAKGKARATVEPVATPKKAPLKSAGTLLNALGRDPRDPSALGFMVMKRSSLALNGKPKHAVKSPTNNKVAGPSKSKPTPGLEVADSNARTKDTLEMDSSSPKDIAEKQNIADISETSFLPPSFPSQLPTSTPNDKTDRRQKPPPIPLFPASSPLSSPPNVRTSPRSKTYLYATPSLPELPETPKRKAESTTGITQLKRRRSVSPDQAAKKARTTAPSSSGGMGPPSSPLPLLTDDPTSSPMIVTPKRPGKLPTLKELLASSKNAKQSPRKKRIIASPLVTLNKGLEKETIIDCREPSKEEKANDEPDSRLPFLDPLPLDDPLSGLTAGLGYDAASPTKSLSSLAESDSDSDDGGINTNLLHDIDDDFNPPFASTQAQGKDTGSGLGVPKGSSGFGWMGYSSQFDVNGKVDQVSKFMEKDVDYDWLGGPAPEIEESQW</sequence>
<proteinExistence type="predicted"/>
<feature type="compositionally biased region" description="Polar residues" evidence="1">
    <location>
        <begin position="1"/>
        <end position="11"/>
    </location>
</feature>
<feature type="compositionally biased region" description="Low complexity" evidence="1">
    <location>
        <begin position="299"/>
        <end position="315"/>
    </location>
</feature>
<evidence type="ECO:0000256" key="1">
    <source>
        <dbReference type="SAM" id="MobiDB-lite"/>
    </source>
</evidence>